<organism evidence="2 3">
    <name type="scientific">Pseudomonas amygdali pv. lachrymans str. M301315</name>
    <dbReference type="NCBI Taxonomy" id="629260"/>
    <lineage>
        <taxon>Bacteria</taxon>
        <taxon>Pseudomonadati</taxon>
        <taxon>Pseudomonadota</taxon>
        <taxon>Gammaproteobacteria</taxon>
        <taxon>Pseudomonadales</taxon>
        <taxon>Pseudomonadaceae</taxon>
        <taxon>Pseudomonas</taxon>
        <taxon>Pseudomonas amygdali</taxon>
    </lineage>
</organism>
<evidence type="ECO:0000313" key="2">
    <source>
        <dbReference type="EMBL" id="AXH54903.1"/>
    </source>
</evidence>
<evidence type="ECO:0000313" key="3">
    <source>
        <dbReference type="Proteomes" id="UP000006426"/>
    </source>
</evidence>
<dbReference type="RefSeq" id="WP_080164522.1">
    <property type="nucleotide sequence ID" value="NZ_CP031225.1"/>
</dbReference>
<dbReference type="Proteomes" id="UP000006426">
    <property type="component" value="Chromosome"/>
</dbReference>
<reference evidence="2 3" key="1">
    <citation type="journal article" date="2011" name="PLoS Pathog.">
        <title>Dynamic evolution of pathogenicity revealed by sequencing and comparative genomics of 19 Pseudomonas syringae isolates.</title>
        <authorList>
            <person name="Baltrus D.A."/>
            <person name="Nishimura M.T."/>
            <person name="Romanchuk A."/>
            <person name="Chang J.H."/>
            <person name="Mukhtar M.S."/>
            <person name="Cherkis K."/>
            <person name="Roach J."/>
            <person name="Grant S.R."/>
            <person name="Jones C.D."/>
            <person name="Dangl J.L."/>
        </authorList>
    </citation>
    <scope>NUCLEOTIDE SEQUENCE [LARGE SCALE GENOMIC DNA]</scope>
    <source>
        <strain evidence="2 3">M301315</strain>
    </source>
</reference>
<dbReference type="InterPro" id="IPR036388">
    <property type="entry name" value="WH-like_DNA-bd_sf"/>
</dbReference>
<accession>A0AAD0LVS9</accession>
<sequence length="512" mass="53487">MPWHKAGTVSVTQNSNAVIGTNTAFIANIRVGDGFRGPDGGWYEVTNVASDTAISISPNYQGATSGAGGYAIAPLQGYVKESADRLRALVLQYGDKLAALGTTGNYDILPVAKGGTGANSADNAVSSLGFMAGTMYPKFGGAGFAASVGGYNLQGGYIGWNTGGTSISGAMNFICNRGNGSGGFTWSSVNGDNTQQGPAMTLTYSGALSVPTSLSVPVATVSTSITAPLATITNITATSLSVSKIDNLANLTSPITISPTSSNGSQFGSSLIIRGAPLVNSWARTDLINTQVSGSFITYLDSTGLAALRNEAGGAIEFWTGGTRRLFIGAGGVTQPGQDAAYSVGSASLRYTTAFLSSGAISTSDAREKTPVRGMSESEIAAAKDLAKEIGFYQFLSAVEEKGADARQHCGMTVQRAIEVMRSHGLEPMNYSFICHNEWEQETREHPAQYEQTPVFDAESGETTYEKGDLKSEAWTEVLIEKGDRYSFRSDGLLTFIASGFEARLAALEAKV</sequence>
<gene>
    <name evidence="2" type="ORF">PLA107_005820</name>
</gene>
<name>A0AAD0LVS9_PSEAV</name>
<dbReference type="CDD" id="cd10144">
    <property type="entry name" value="Peptidase_S74_CIMCD"/>
    <property type="match status" value="1"/>
</dbReference>
<dbReference type="AlphaFoldDB" id="A0AAD0LVS9"/>
<feature type="domain" description="Peptidase S74" evidence="1">
    <location>
        <begin position="364"/>
        <end position="512"/>
    </location>
</feature>
<dbReference type="EMBL" id="CP031225">
    <property type="protein sequence ID" value="AXH54903.1"/>
    <property type="molecule type" value="Genomic_DNA"/>
</dbReference>
<dbReference type="Gene3D" id="1.10.10.10">
    <property type="entry name" value="Winged helix-like DNA-binding domain superfamily/Winged helix DNA-binding domain"/>
    <property type="match status" value="1"/>
</dbReference>
<proteinExistence type="predicted"/>
<protein>
    <submittedName>
        <fullName evidence="2">Tail fiber domain-containing protein</fullName>
    </submittedName>
</protein>
<evidence type="ECO:0000259" key="1">
    <source>
        <dbReference type="PROSITE" id="PS51688"/>
    </source>
</evidence>
<dbReference type="PROSITE" id="PS51688">
    <property type="entry name" value="ICA"/>
    <property type="match status" value="1"/>
</dbReference>
<dbReference type="InterPro" id="IPR030392">
    <property type="entry name" value="S74_ICA"/>
</dbReference>
<dbReference type="Pfam" id="PF13884">
    <property type="entry name" value="Peptidase_S74"/>
    <property type="match status" value="1"/>
</dbReference>